<reference evidence="2 3" key="1">
    <citation type="journal article" date="2004" name="Science">
        <title>The genome of the diatom Thalassiosira pseudonana: ecology, evolution, and metabolism.</title>
        <authorList>
            <person name="Armbrust E.V."/>
            <person name="Berges J.A."/>
            <person name="Bowler C."/>
            <person name="Green B.R."/>
            <person name="Martinez D."/>
            <person name="Putnam N.H."/>
            <person name="Zhou S."/>
            <person name="Allen A.E."/>
            <person name="Apt K.E."/>
            <person name="Bechner M."/>
            <person name="Brzezinski M.A."/>
            <person name="Chaal B.K."/>
            <person name="Chiovitti A."/>
            <person name="Davis A.K."/>
            <person name="Demarest M.S."/>
            <person name="Detter J.C."/>
            <person name="Glavina T."/>
            <person name="Goodstein D."/>
            <person name="Hadi M.Z."/>
            <person name="Hellsten U."/>
            <person name="Hildebrand M."/>
            <person name="Jenkins B.D."/>
            <person name="Jurka J."/>
            <person name="Kapitonov V.V."/>
            <person name="Kroger N."/>
            <person name="Lau W.W."/>
            <person name="Lane T.W."/>
            <person name="Larimer F.W."/>
            <person name="Lippmeier J.C."/>
            <person name="Lucas S."/>
            <person name="Medina M."/>
            <person name="Montsant A."/>
            <person name="Obornik M."/>
            <person name="Parker M.S."/>
            <person name="Palenik B."/>
            <person name="Pazour G.J."/>
            <person name="Richardson P.M."/>
            <person name="Rynearson T.A."/>
            <person name="Saito M.A."/>
            <person name="Schwartz D.C."/>
            <person name="Thamatrakoln K."/>
            <person name="Valentin K."/>
            <person name="Vardi A."/>
            <person name="Wilkerson F.P."/>
            <person name="Rokhsar D.S."/>
        </authorList>
    </citation>
    <scope>NUCLEOTIDE SEQUENCE [LARGE SCALE GENOMIC DNA]</scope>
    <source>
        <strain evidence="2 3">CCMP1335</strain>
    </source>
</reference>
<accession>B8BZ09</accession>
<proteinExistence type="predicted"/>
<evidence type="ECO:0000313" key="3">
    <source>
        <dbReference type="Proteomes" id="UP000001449"/>
    </source>
</evidence>
<dbReference type="RefSeq" id="XP_002289267.1">
    <property type="nucleotide sequence ID" value="XM_002289231.1"/>
</dbReference>
<dbReference type="GeneID" id="7445314"/>
<name>B8BZ09_THAPS</name>
<dbReference type="EMBL" id="CM000641">
    <property type="protein sequence ID" value="EED92804.1"/>
    <property type="molecule type" value="Genomic_DNA"/>
</dbReference>
<dbReference type="PaxDb" id="35128-Thaps22199"/>
<feature type="compositionally biased region" description="Basic and acidic residues" evidence="1">
    <location>
        <begin position="12"/>
        <end position="24"/>
    </location>
</feature>
<evidence type="ECO:0000313" key="2">
    <source>
        <dbReference type="EMBL" id="EED92804.1"/>
    </source>
</evidence>
<feature type="region of interest" description="Disordered" evidence="1">
    <location>
        <begin position="1"/>
        <end position="36"/>
    </location>
</feature>
<dbReference type="eggNOG" id="ENOG502ST4M">
    <property type="taxonomic scope" value="Eukaryota"/>
</dbReference>
<dbReference type="OMA" id="CMEEATP"/>
<dbReference type="InParanoid" id="B8BZ09"/>
<organism evidence="2 3">
    <name type="scientific">Thalassiosira pseudonana</name>
    <name type="common">Marine diatom</name>
    <name type="synonym">Cyclotella nana</name>
    <dbReference type="NCBI Taxonomy" id="35128"/>
    <lineage>
        <taxon>Eukaryota</taxon>
        <taxon>Sar</taxon>
        <taxon>Stramenopiles</taxon>
        <taxon>Ochrophyta</taxon>
        <taxon>Bacillariophyta</taxon>
        <taxon>Coscinodiscophyceae</taxon>
        <taxon>Thalassiosirophycidae</taxon>
        <taxon>Thalassiosirales</taxon>
        <taxon>Thalassiosiraceae</taxon>
        <taxon>Thalassiosira</taxon>
    </lineage>
</organism>
<reference evidence="2 3" key="2">
    <citation type="journal article" date="2008" name="Nature">
        <title>The Phaeodactylum genome reveals the evolutionary history of diatom genomes.</title>
        <authorList>
            <person name="Bowler C."/>
            <person name="Allen A.E."/>
            <person name="Badger J.H."/>
            <person name="Grimwood J."/>
            <person name="Jabbari K."/>
            <person name="Kuo A."/>
            <person name="Maheswari U."/>
            <person name="Martens C."/>
            <person name="Maumus F."/>
            <person name="Otillar R.P."/>
            <person name="Rayko E."/>
            <person name="Salamov A."/>
            <person name="Vandepoele K."/>
            <person name="Beszteri B."/>
            <person name="Gruber A."/>
            <person name="Heijde M."/>
            <person name="Katinka M."/>
            <person name="Mock T."/>
            <person name="Valentin K."/>
            <person name="Verret F."/>
            <person name="Berges J.A."/>
            <person name="Brownlee C."/>
            <person name="Cadoret J.P."/>
            <person name="Chiovitti A."/>
            <person name="Choi C.J."/>
            <person name="Coesel S."/>
            <person name="De Martino A."/>
            <person name="Detter J.C."/>
            <person name="Durkin C."/>
            <person name="Falciatore A."/>
            <person name="Fournet J."/>
            <person name="Haruta M."/>
            <person name="Huysman M.J."/>
            <person name="Jenkins B.D."/>
            <person name="Jiroutova K."/>
            <person name="Jorgensen R.E."/>
            <person name="Joubert Y."/>
            <person name="Kaplan A."/>
            <person name="Kroger N."/>
            <person name="Kroth P.G."/>
            <person name="La Roche J."/>
            <person name="Lindquist E."/>
            <person name="Lommer M."/>
            <person name="Martin-Jezequel V."/>
            <person name="Lopez P.J."/>
            <person name="Lucas S."/>
            <person name="Mangogna M."/>
            <person name="McGinnis K."/>
            <person name="Medlin L.K."/>
            <person name="Montsant A."/>
            <person name="Oudot-Le Secq M.P."/>
            <person name="Napoli C."/>
            <person name="Obornik M."/>
            <person name="Parker M.S."/>
            <person name="Petit J.L."/>
            <person name="Porcel B.M."/>
            <person name="Poulsen N."/>
            <person name="Robison M."/>
            <person name="Rychlewski L."/>
            <person name="Rynearson T.A."/>
            <person name="Schmutz J."/>
            <person name="Shapiro H."/>
            <person name="Siaut M."/>
            <person name="Stanley M."/>
            <person name="Sussman M.R."/>
            <person name="Taylor A.R."/>
            <person name="Vardi A."/>
            <person name="von Dassow P."/>
            <person name="Vyverman W."/>
            <person name="Willis A."/>
            <person name="Wyrwicz L.S."/>
            <person name="Rokhsar D.S."/>
            <person name="Weissenbach J."/>
            <person name="Armbrust E.V."/>
            <person name="Green B.R."/>
            <person name="Van de Peer Y."/>
            <person name="Grigoriev I.V."/>
        </authorList>
    </citation>
    <scope>NUCLEOTIDE SEQUENCE [LARGE SCALE GENOMIC DNA]</scope>
    <source>
        <strain evidence="2 3">CCMP1335</strain>
    </source>
</reference>
<dbReference type="HOGENOM" id="CLU_1135480_0_0_1"/>
<protein>
    <submittedName>
        <fullName evidence="2">Uncharacterized protein</fullName>
    </submittedName>
</protein>
<dbReference type="KEGG" id="tps:THAPSDRAFT_22199"/>
<gene>
    <name evidence="2" type="ORF">THAPSDRAFT_22199</name>
</gene>
<dbReference type="AlphaFoldDB" id="B8BZ09"/>
<keyword evidence="3" id="KW-1185">Reference proteome</keyword>
<dbReference type="Proteomes" id="UP000001449">
    <property type="component" value="Chromosome 4"/>
</dbReference>
<evidence type="ECO:0000256" key="1">
    <source>
        <dbReference type="SAM" id="MobiDB-lite"/>
    </source>
</evidence>
<sequence length="245" mass="27624">MSDNLRQRPGKKSSDATSTKEEKPTVSSAADKGKSTSIEQLQGARARLVVARERTADLHAAWRNQLFRLSLLIIFITVHQFQEPISSCIAEMKTWNEDAGVSASDDPISGMQAIGILFKQTYCELLGVVTATLLAYFLARGRNAPLELDSWPYMLSSAMVPVQLGFYFHSKQVHSCVGEFNDEDNEEGVRKFPVVVIYHTIVTMAVWFMKSGADQCEEHVKMVEYSIRDLERMDKKLKQKAELKK</sequence>